<dbReference type="OrthoDB" id="514248at2759"/>
<dbReference type="RefSeq" id="XP_001484933.2">
    <property type="nucleotide sequence ID" value="XM_001484883.1"/>
</dbReference>
<dbReference type="PANTHER" id="PTHR13393:SF0">
    <property type="entry name" value="RNA N6-ADENOSINE-METHYLTRANSFERASE METTL16"/>
    <property type="match status" value="1"/>
</dbReference>
<gene>
    <name evidence="3" type="ORF">PGUG_02662</name>
</gene>
<name>A5DHB1_PICGU</name>
<dbReference type="STRING" id="294746.A5DHB1"/>
<dbReference type="VEuPathDB" id="FungiDB:PGUG_02662"/>
<keyword evidence="1" id="KW-0489">Methyltransferase</keyword>
<evidence type="ECO:0000313" key="4">
    <source>
        <dbReference type="Proteomes" id="UP000001997"/>
    </source>
</evidence>
<evidence type="ECO:0000256" key="1">
    <source>
        <dbReference type="ARBA" id="ARBA00022603"/>
    </source>
</evidence>
<dbReference type="AlphaFoldDB" id="A5DHB1"/>
<organism evidence="3 4">
    <name type="scientific">Meyerozyma guilliermondii (strain ATCC 6260 / CBS 566 / DSM 6381 / JCM 1539 / NBRC 10279 / NRRL Y-324)</name>
    <name type="common">Yeast</name>
    <name type="synonym">Candida guilliermondii</name>
    <dbReference type="NCBI Taxonomy" id="294746"/>
    <lineage>
        <taxon>Eukaryota</taxon>
        <taxon>Fungi</taxon>
        <taxon>Dikarya</taxon>
        <taxon>Ascomycota</taxon>
        <taxon>Saccharomycotina</taxon>
        <taxon>Pichiomycetes</taxon>
        <taxon>Debaryomycetaceae</taxon>
        <taxon>Meyerozyma</taxon>
    </lineage>
</organism>
<dbReference type="InterPro" id="IPR029063">
    <property type="entry name" value="SAM-dependent_MTases_sf"/>
</dbReference>
<sequence length="257" mass="29788">MCNPPFYANSDDLYERSKFKNSKPNELLSSHSEMFYEGGEVQFIKDLLDDSIKLAKEKPETVKTCWFSSQIGIRSNCFKVESALNEAKAAKKITQFRIDKLQTPGSSTSRWVVAWSTHWWRWPAGKAIYTVKLDIKKVHHDIVRKLEKELAAIEKYYPQLACNLQLSCEKLVVRTTVPFWTRKFRRASSRREKVPPTVSNIFAIEATRIQWVHGCDFQIFYSFCKFILVLSEQSEATLEASSLNGPNGEIRRIHIQE</sequence>
<proteinExistence type="predicted"/>
<evidence type="ECO:0000313" key="3">
    <source>
        <dbReference type="EMBL" id="EDK38564.2"/>
    </source>
</evidence>
<dbReference type="GO" id="GO:0070475">
    <property type="term" value="P:rRNA base methylation"/>
    <property type="evidence" value="ECO:0007669"/>
    <property type="project" value="TreeGrafter"/>
</dbReference>
<dbReference type="OMA" id="VAWSTHW"/>
<keyword evidence="2" id="KW-0808">Transferase</keyword>
<dbReference type="InterPro" id="IPR010286">
    <property type="entry name" value="METTL16/RlmF"/>
</dbReference>
<protein>
    <submittedName>
        <fullName evidence="3">Uncharacterized protein</fullName>
    </submittedName>
</protein>
<dbReference type="HOGENOM" id="CLU_1082245_0_0_1"/>
<dbReference type="Gene3D" id="3.40.50.150">
    <property type="entry name" value="Vaccinia Virus protein VP39"/>
    <property type="match status" value="1"/>
</dbReference>
<dbReference type="GO" id="GO:0008168">
    <property type="term" value="F:methyltransferase activity"/>
    <property type="evidence" value="ECO:0007669"/>
    <property type="project" value="UniProtKB-KW"/>
</dbReference>
<dbReference type="GeneID" id="5127018"/>
<dbReference type="EMBL" id="CH408157">
    <property type="protein sequence ID" value="EDK38564.2"/>
    <property type="molecule type" value="Genomic_DNA"/>
</dbReference>
<dbReference type="GO" id="GO:0005634">
    <property type="term" value="C:nucleus"/>
    <property type="evidence" value="ECO:0007669"/>
    <property type="project" value="TreeGrafter"/>
</dbReference>
<reference evidence="3 4" key="1">
    <citation type="journal article" date="2009" name="Nature">
        <title>Evolution of pathogenicity and sexual reproduction in eight Candida genomes.</title>
        <authorList>
            <person name="Butler G."/>
            <person name="Rasmussen M.D."/>
            <person name="Lin M.F."/>
            <person name="Santos M.A."/>
            <person name="Sakthikumar S."/>
            <person name="Munro C.A."/>
            <person name="Rheinbay E."/>
            <person name="Grabherr M."/>
            <person name="Forche A."/>
            <person name="Reedy J.L."/>
            <person name="Agrafioti I."/>
            <person name="Arnaud M.B."/>
            <person name="Bates S."/>
            <person name="Brown A.J."/>
            <person name="Brunke S."/>
            <person name="Costanzo M.C."/>
            <person name="Fitzpatrick D.A."/>
            <person name="de Groot P.W."/>
            <person name="Harris D."/>
            <person name="Hoyer L.L."/>
            <person name="Hube B."/>
            <person name="Klis F.M."/>
            <person name="Kodira C."/>
            <person name="Lennard N."/>
            <person name="Logue M.E."/>
            <person name="Martin R."/>
            <person name="Neiman A.M."/>
            <person name="Nikolaou E."/>
            <person name="Quail M.A."/>
            <person name="Quinn J."/>
            <person name="Santos M.C."/>
            <person name="Schmitzberger F.F."/>
            <person name="Sherlock G."/>
            <person name="Shah P."/>
            <person name="Silverstein K.A."/>
            <person name="Skrzypek M.S."/>
            <person name="Soll D."/>
            <person name="Staggs R."/>
            <person name="Stansfield I."/>
            <person name="Stumpf M.P."/>
            <person name="Sudbery P.E."/>
            <person name="Srikantha T."/>
            <person name="Zeng Q."/>
            <person name="Berman J."/>
            <person name="Berriman M."/>
            <person name="Heitman J."/>
            <person name="Gow N.A."/>
            <person name="Lorenz M.C."/>
            <person name="Birren B.W."/>
            <person name="Kellis M."/>
            <person name="Cuomo C.A."/>
        </authorList>
    </citation>
    <scope>NUCLEOTIDE SEQUENCE [LARGE SCALE GENOMIC DNA]</scope>
    <source>
        <strain evidence="4">ATCC 6260 / CBS 566 / DSM 6381 / JCM 1539 / NBRC 10279 / NRRL Y-324</strain>
    </source>
</reference>
<dbReference type="eggNOG" id="KOG2912">
    <property type="taxonomic scope" value="Eukaryota"/>
</dbReference>
<keyword evidence="4" id="KW-1185">Reference proteome</keyword>
<dbReference type="Pfam" id="PF05971">
    <property type="entry name" value="Methyltransf_10"/>
    <property type="match status" value="1"/>
</dbReference>
<evidence type="ECO:0000256" key="2">
    <source>
        <dbReference type="ARBA" id="ARBA00022679"/>
    </source>
</evidence>
<dbReference type="InParanoid" id="A5DHB1"/>
<dbReference type="Proteomes" id="UP000001997">
    <property type="component" value="Unassembled WGS sequence"/>
</dbReference>
<dbReference type="PANTHER" id="PTHR13393">
    <property type="entry name" value="SAM-DEPENDENT METHYLTRANSFERASE"/>
    <property type="match status" value="1"/>
</dbReference>
<dbReference type="KEGG" id="pgu:PGUG_02662"/>
<accession>A5DHB1</accession>